<evidence type="ECO:0000259" key="1">
    <source>
        <dbReference type="Pfam" id="PF00535"/>
    </source>
</evidence>
<dbReference type="InterPro" id="IPR029044">
    <property type="entry name" value="Nucleotide-diphossugar_trans"/>
</dbReference>
<dbReference type="EMBL" id="CP033367">
    <property type="protein sequence ID" value="QKD02525.1"/>
    <property type="molecule type" value="Genomic_DNA"/>
</dbReference>
<evidence type="ECO:0000313" key="3">
    <source>
        <dbReference type="Proteomes" id="UP000503017"/>
    </source>
</evidence>
<dbReference type="SUPFAM" id="SSF53448">
    <property type="entry name" value="Nucleotide-diphospho-sugar transferases"/>
    <property type="match status" value="1"/>
</dbReference>
<dbReference type="CDD" id="cd00761">
    <property type="entry name" value="Glyco_tranf_GTA_type"/>
    <property type="match status" value="1"/>
</dbReference>
<sequence>MPEPDCTVIIPTYNRLPYLRKAIASVIAQTFVDWELLVVDDGSTDDTFAAISALSLAEPRLRILRNPGRGGPAGARNAAIVEARGRYIAFLDSDDLWDEDKLAQFMEVAGAEPDAILIGSDYRMIDQVANTSRTACDVIYRTMMPWWETYARTVDLLPCRELKQDRSLLARSDIVFATTVAGFLWIHTSSVLARRDAILAVGGFDESLARTEDIDLWLRLNERGRFIFIDLLLATHDITGRDAAEGERYQAHAQSRRHDEYTDWEHQLALMQRIRERYKLSPALNSLMDDRLDYFHKNCARAAWRTGRRTVWLKHWTAGLRRAIMRRVGAS</sequence>
<proteinExistence type="predicted"/>
<dbReference type="PANTHER" id="PTHR43685:SF2">
    <property type="entry name" value="GLYCOSYLTRANSFERASE 2-LIKE DOMAIN-CONTAINING PROTEIN"/>
    <property type="match status" value="1"/>
</dbReference>
<reference evidence="2 3" key="1">
    <citation type="submission" date="2018-10" db="EMBL/GenBank/DDBJ databases">
        <authorList>
            <person name="Perry B.J."/>
            <person name="Sullivan J.T."/>
            <person name="Murphy R.J.T."/>
            <person name="Ramsay J.P."/>
            <person name="Ronson C.W."/>
        </authorList>
    </citation>
    <scope>NUCLEOTIDE SEQUENCE [LARGE SCALE GENOMIC DNA]</scope>
    <source>
        <strain evidence="2 3">R88b</strain>
    </source>
</reference>
<organism evidence="2 3">
    <name type="scientific">Mesorhizobium loti R88b</name>
    <dbReference type="NCBI Taxonomy" id="935548"/>
    <lineage>
        <taxon>Bacteria</taxon>
        <taxon>Pseudomonadati</taxon>
        <taxon>Pseudomonadota</taxon>
        <taxon>Alphaproteobacteria</taxon>
        <taxon>Hyphomicrobiales</taxon>
        <taxon>Phyllobacteriaceae</taxon>
        <taxon>Mesorhizobium</taxon>
    </lineage>
</organism>
<dbReference type="InterPro" id="IPR050834">
    <property type="entry name" value="Glycosyltransf_2"/>
</dbReference>
<dbReference type="RefSeq" id="WP_027030370.1">
    <property type="nucleotide sequence ID" value="NZ_CP033367.1"/>
</dbReference>
<dbReference type="Proteomes" id="UP000503017">
    <property type="component" value="Chromosome"/>
</dbReference>
<dbReference type="Gene3D" id="3.90.550.10">
    <property type="entry name" value="Spore Coat Polysaccharide Biosynthesis Protein SpsA, Chain A"/>
    <property type="match status" value="1"/>
</dbReference>
<gene>
    <name evidence="2" type="ORF">EB235_14295</name>
</gene>
<protein>
    <submittedName>
        <fullName evidence="2">Glycosyltransferase</fullName>
    </submittedName>
</protein>
<dbReference type="PANTHER" id="PTHR43685">
    <property type="entry name" value="GLYCOSYLTRANSFERASE"/>
    <property type="match status" value="1"/>
</dbReference>
<dbReference type="Pfam" id="PF00535">
    <property type="entry name" value="Glycos_transf_2"/>
    <property type="match status" value="1"/>
</dbReference>
<dbReference type="GO" id="GO:0016740">
    <property type="term" value="F:transferase activity"/>
    <property type="evidence" value="ECO:0007669"/>
    <property type="project" value="UniProtKB-KW"/>
</dbReference>
<evidence type="ECO:0000313" key="2">
    <source>
        <dbReference type="EMBL" id="QKD02525.1"/>
    </source>
</evidence>
<keyword evidence="2" id="KW-0808">Transferase</keyword>
<name>A0A6M7WKX6_RHILI</name>
<dbReference type="AlphaFoldDB" id="A0A6M7WKX6"/>
<feature type="domain" description="Glycosyltransferase 2-like" evidence="1">
    <location>
        <begin position="7"/>
        <end position="128"/>
    </location>
</feature>
<dbReference type="InterPro" id="IPR001173">
    <property type="entry name" value="Glyco_trans_2-like"/>
</dbReference>
<accession>A0A6M7WKX6</accession>